<dbReference type="Pfam" id="PF00554">
    <property type="entry name" value="RHD_DNA_bind"/>
    <property type="match status" value="1"/>
</dbReference>
<sequence>MLLKCTADGRRIKVNGAPINQGNVARGMKMTMSTSATMSARVHRKVMRAPHKRAHPGKLLHAGKMVHPGKHAHLGKFGKLGYAHAHAHAVRPPDACENSNDSGLGPDPVSRLSDAPDDWEPPGSKRRRDDGVKVECDDAIDAYSYATVAPPAPLAPPPPPAGDAASALPLPAIRAGCSISSPSIAESQGKRIQEPAYRSCGKFGNGGKLAGKFAAGGKLGGKLGGKYGGKLAQALARRRALAAMSHSGPPGLAAPLSCKSRDGAVELQILCQPETQHRARYQTEGSRGAVKDNSGNGFPVVKLVGYDKPAVLQVFIGTDTGRVAPHMFYQACRVSGKNSTPCKERKDDGTVVIEIDLEPGKNWQVTCDCVGILKERNVDVEHRFGETLGGAAHAARGKKKSTRCRMVFRTEILDAAGQPETLQVCSTQIICTQPPGVPEVCRKSLVSCPASGGLELYLLGKNFLKETRVVFRLQQDGAKWEEEVVPDKEFLQQTHLVCCVPPYQRADIAETVCVQLFVRSGGKASEPHAFYYTPAPPAPAPLHCTPHPAHAHAPHAGEERPLPMCWGVGGMGALMPPPQTPTRRSSIIVPDPHSPLGLKSEVADESSQHSLLEGADGEDKPLPDELRIMDLRLKSEVISRDAQQVALGYDMKLSPGAPAPPEQPSSLVSFTQTLQAIQNQVQTDKMVESVTAAIFNTDPATQMYVDQPILTPMDSMRQLMSSKAAMDTDMKALGPELMMADGLRAPEPALLGYEAGAGGRDDGFNPFGAMTKMEASHIKQRLARQSAHMEALVEDAMKATAAMLPADAAKLDELVNSRVDDHLSGASGSPAAAPLPDMLLSPTATGPCLVMPPAGAPDELMMMPDMPSSVKTPPAAVKSMILNAAAEILTSDSTMNALVTSAINTANILSTESDASPPAEPAAEAPLSAMSQAVSQAVTQAVSQAVSHAVSQAVSQEMTAPVQGLTAMSDQDLLSYINPSTFDQV</sequence>
<dbReference type="Gene3D" id="2.60.40.340">
    <property type="entry name" value="Rel homology domain (RHD), DNA-binding domain"/>
    <property type="match status" value="1"/>
</dbReference>
<dbReference type="Gene3D" id="2.60.40.10">
    <property type="entry name" value="Immunoglobulins"/>
    <property type="match status" value="1"/>
</dbReference>
<dbReference type="PANTHER" id="PTHR12533">
    <property type="entry name" value="NFAT"/>
    <property type="match status" value="1"/>
</dbReference>
<feature type="region of interest" description="Disordered" evidence="9">
    <location>
        <begin position="91"/>
        <end position="133"/>
    </location>
</feature>
<keyword evidence="6" id="KW-0238">DNA-binding</keyword>
<dbReference type="RefSeq" id="XP_052747162.1">
    <property type="nucleotide sequence ID" value="XM_052891202.1"/>
</dbReference>
<protein>
    <submittedName>
        <fullName evidence="12">Uncharacterized protein LOC112049338 isoform X1</fullName>
    </submittedName>
</protein>
<feature type="domain" description="RHD" evidence="10">
    <location>
        <begin position="247"/>
        <end position="436"/>
    </location>
</feature>
<evidence type="ECO:0000259" key="10">
    <source>
        <dbReference type="PROSITE" id="PS50254"/>
    </source>
</evidence>
<dbReference type="PROSITE" id="PS50254">
    <property type="entry name" value="REL_2"/>
    <property type="match status" value="1"/>
</dbReference>
<comment type="subcellular location">
    <subcellularLocation>
        <location evidence="2">Cytoplasm</location>
    </subcellularLocation>
    <subcellularLocation>
        <location evidence="1">Nucleus</location>
    </subcellularLocation>
</comment>
<keyword evidence="4" id="KW-0597">Phosphoprotein</keyword>
<evidence type="ECO:0000313" key="12">
    <source>
        <dbReference type="RefSeq" id="XP_052747162.1"/>
    </source>
</evidence>
<proteinExistence type="predicted"/>
<evidence type="ECO:0000256" key="8">
    <source>
        <dbReference type="ARBA" id="ARBA00023242"/>
    </source>
</evidence>
<dbReference type="InterPro" id="IPR037059">
    <property type="entry name" value="RHD_DNA_bind_dom_sf"/>
</dbReference>
<accession>A0ABM3M6V4</accession>
<organism evidence="11 12">
    <name type="scientific">Bicyclus anynana</name>
    <name type="common">Squinting bush brown butterfly</name>
    <dbReference type="NCBI Taxonomy" id="110368"/>
    <lineage>
        <taxon>Eukaryota</taxon>
        <taxon>Metazoa</taxon>
        <taxon>Ecdysozoa</taxon>
        <taxon>Arthropoda</taxon>
        <taxon>Hexapoda</taxon>
        <taxon>Insecta</taxon>
        <taxon>Pterygota</taxon>
        <taxon>Neoptera</taxon>
        <taxon>Endopterygota</taxon>
        <taxon>Lepidoptera</taxon>
        <taxon>Glossata</taxon>
        <taxon>Ditrysia</taxon>
        <taxon>Papilionoidea</taxon>
        <taxon>Nymphalidae</taxon>
        <taxon>Satyrinae</taxon>
        <taxon>Satyrini</taxon>
        <taxon>Mycalesina</taxon>
        <taxon>Bicyclus</taxon>
    </lineage>
</organism>
<evidence type="ECO:0000313" key="11">
    <source>
        <dbReference type="Proteomes" id="UP001652582"/>
    </source>
</evidence>
<dbReference type="GeneID" id="112049338"/>
<keyword evidence="8" id="KW-0539">Nucleus</keyword>
<reference evidence="12" key="1">
    <citation type="submission" date="2025-08" db="UniProtKB">
        <authorList>
            <consortium name="RefSeq"/>
        </authorList>
    </citation>
    <scope>IDENTIFICATION</scope>
</reference>
<keyword evidence="7" id="KW-0804">Transcription</keyword>
<dbReference type="Proteomes" id="UP001652582">
    <property type="component" value="Chromosome 3"/>
</dbReference>
<dbReference type="InterPro" id="IPR013783">
    <property type="entry name" value="Ig-like_fold"/>
</dbReference>
<gene>
    <name evidence="12" type="primary">LOC112049338</name>
</gene>
<dbReference type="InterPro" id="IPR008366">
    <property type="entry name" value="NFAT"/>
</dbReference>
<dbReference type="SMART" id="SM00429">
    <property type="entry name" value="IPT"/>
    <property type="match status" value="1"/>
</dbReference>
<keyword evidence="5" id="KW-0805">Transcription regulation</keyword>
<dbReference type="InterPro" id="IPR032397">
    <property type="entry name" value="RHD_dimer"/>
</dbReference>
<dbReference type="InterPro" id="IPR011539">
    <property type="entry name" value="RHD_DNA_bind_dom"/>
</dbReference>
<dbReference type="SUPFAM" id="SSF81296">
    <property type="entry name" value="E set domains"/>
    <property type="match status" value="1"/>
</dbReference>
<evidence type="ECO:0000256" key="2">
    <source>
        <dbReference type="ARBA" id="ARBA00004496"/>
    </source>
</evidence>
<evidence type="ECO:0000256" key="5">
    <source>
        <dbReference type="ARBA" id="ARBA00023015"/>
    </source>
</evidence>
<name>A0ABM3M6V4_BICAN</name>
<evidence type="ECO:0000256" key="4">
    <source>
        <dbReference type="ARBA" id="ARBA00022553"/>
    </source>
</evidence>
<dbReference type="PANTHER" id="PTHR12533:SF7">
    <property type="entry name" value="NFAT NUCLEAR FACTOR, ISOFORM B"/>
    <property type="match status" value="1"/>
</dbReference>
<dbReference type="SUPFAM" id="SSF49417">
    <property type="entry name" value="p53-like transcription factors"/>
    <property type="match status" value="1"/>
</dbReference>
<dbReference type="Pfam" id="PF16179">
    <property type="entry name" value="RHD_dimer"/>
    <property type="match status" value="1"/>
</dbReference>
<dbReference type="InterPro" id="IPR014756">
    <property type="entry name" value="Ig_E-set"/>
</dbReference>
<evidence type="ECO:0000256" key="9">
    <source>
        <dbReference type="SAM" id="MobiDB-lite"/>
    </source>
</evidence>
<evidence type="ECO:0000256" key="3">
    <source>
        <dbReference type="ARBA" id="ARBA00022490"/>
    </source>
</evidence>
<dbReference type="InterPro" id="IPR002909">
    <property type="entry name" value="IPT_dom"/>
</dbReference>
<evidence type="ECO:0000256" key="1">
    <source>
        <dbReference type="ARBA" id="ARBA00004123"/>
    </source>
</evidence>
<keyword evidence="11" id="KW-1185">Reference proteome</keyword>
<keyword evidence="3" id="KW-0963">Cytoplasm</keyword>
<feature type="region of interest" description="Disordered" evidence="9">
    <location>
        <begin position="578"/>
        <end position="622"/>
    </location>
</feature>
<dbReference type="InterPro" id="IPR008967">
    <property type="entry name" value="p53-like_TF_DNA-bd_sf"/>
</dbReference>
<evidence type="ECO:0000256" key="6">
    <source>
        <dbReference type="ARBA" id="ARBA00023125"/>
    </source>
</evidence>
<evidence type="ECO:0000256" key="7">
    <source>
        <dbReference type="ARBA" id="ARBA00023163"/>
    </source>
</evidence>